<dbReference type="InterPro" id="IPR050587">
    <property type="entry name" value="GNT1/Glycosyltrans_8"/>
</dbReference>
<dbReference type="EMBL" id="UOEU01001090">
    <property type="protein sequence ID" value="VAW43478.1"/>
    <property type="molecule type" value="Genomic_DNA"/>
</dbReference>
<reference evidence="2" key="1">
    <citation type="submission" date="2018-06" db="EMBL/GenBank/DDBJ databases">
        <authorList>
            <person name="Zhirakovskaya E."/>
        </authorList>
    </citation>
    <scope>NUCLEOTIDE SEQUENCE</scope>
</reference>
<proteinExistence type="predicted"/>
<gene>
    <name evidence="2" type="ORF">MNBD_CHLOROFLEXI01-1292</name>
</gene>
<dbReference type="AlphaFoldDB" id="A0A3B0VIQ4"/>
<dbReference type="SUPFAM" id="SSF53448">
    <property type="entry name" value="Nucleotide-diphospho-sugar transferases"/>
    <property type="match status" value="1"/>
</dbReference>
<evidence type="ECO:0000256" key="1">
    <source>
        <dbReference type="SAM" id="MobiDB-lite"/>
    </source>
</evidence>
<evidence type="ECO:0000313" key="2">
    <source>
        <dbReference type="EMBL" id="VAW43478.1"/>
    </source>
</evidence>
<name>A0A3B0VIQ4_9ZZZZ</name>
<dbReference type="InterPro" id="IPR029044">
    <property type="entry name" value="Nucleotide-diphossugar_trans"/>
</dbReference>
<feature type="compositionally biased region" description="Basic residues" evidence="1">
    <location>
        <begin position="354"/>
        <end position="370"/>
    </location>
</feature>
<protein>
    <recommendedName>
        <fullName evidence="3">Glycosyl transferase family 8</fullName>
    </recommendedName>
</protein>
<sequence length="370" mass="42711">MRQPNGRSHYTYVTFLMLNDGYLPGVLMLAHGLRRQKTKANLICMVTEEISRPARQALALLYDEVIEVEKIFVPHKRVQKRPYLPYVFTRLHALRLGADGDLDHSYSKIVLLDADLLPLRHYDQLFSLPAPAGTINEHKSHVMEWGDDGNFIIPDSVAQDGTWNWHKIYASCPHGQPIPQEITDRVAEDPSNMGVISSLLVLEPSLAEFQAIMTDIQTPEVRPFVGDTLDWPEMQYLTLRYSGQWTNVDLRFHSLNGYPNLEVLNGLHYTGFKPWQFRRTGSMQRYGRRADFQLWFKLYREMIQTYPLLQSNRKLRGLLQKIDGFTGVISTPPQKKQLRKRPFTTPQKKTIVNHGKKGKKTGRRGRNGRS</sequence>
<evidence type="ECO:0008006" key="3">
    <source>
        <dbReference type="Google" id="ProtNLM"/>
    </source>
</evidence>
<feature type="region of interest" description="Disordered" evidence="1">
    <location>
        <begin position="330"/>
        <end position="370"/>
    </location>
</feature>
<dbReference type="PANTHER" id="PTHR11183">
    <property type="entry name" value="GLYCOGENIN SUBFAMILY MEMBER"/>
    <property type="match status" value="1"/>
</dbReference>
<organism evidence="2">
    <name type="scientific">hydrothermal vent metagenome</name>
    <dbReference type="NCBI Taxonomy" id="652676"/>
    <lineage>
        <taxon>unclassified sequences</taxon>
        <taxon>metagenomes</taxon>
        <taxon>ecological metagenomes</taxon>
    </lineage>
</organism>
<accession>A0A3B0VIQ4</accession>
<dbReference type="Gene3D" id="3.90.550.10">
    <property type="entry name" value="Spore Coat Polysaccharide Biosynthesis Protein SpsA, Chain A"/>
    <property type="match status" value="1"/>
</dbReference>